<dbReference type="Gene3D" id="2.30.29.30">
    <property type="entry name" value="Pleckstrin-homology domain (PH domain)/Phosphotyrosine-binding domain (PTB)"/>
    <property type="match status" value="1"/>
</dbReference>
<dbReference type="RefSeq" id="XP_022082916.1">
    <property type="nucleotide sequence ID" value="XM_022227224.1"/>
</dbReference>
<dbReference type="GO" id="GO:0006351">
    <property type="term" value="P:DNA-templated transcription"/>
    <property type="evidence" value="ECO:0007669"/>
    <property type="project" value="InterPro"/>
</dbReference>
<keyword evidence="9" id="KW-1185">Reference proteome</keyword>
<dbReference type="CDD" id="cd13229">
    <property type="entry name" value="PH_TFIIH"/>
    <property type="match status" value="1"/>
</dbReference>
<dbReference type="InterPro" id="IPR035925">
    <property type="entry name" value="BSD_dom_sf"/>
</dbReference>
<protein>
    <submittedName>
        <fullName evidence="10 11">General transcription factor IIH subunit 1-like isoform X1</fullName>
    </submittedName>
</protein>
<organism evidence="9 14">
    <name type="scientific">Acanthaster planci</name>
    <name type="common">Crown-of-thorns starfish</name>
    <dbReference type="NCBI Taxonomy" id="133434"/>
    <lineage>
        <taxon>Eukaryota</taxon>
        <taxon>Metazoa</taxon>
        <taxon>Echinodermata</taxon>
        <taxon>Eleutherozoa</taxon>
        <taxon>Asterozoa</taxon>
        <taxon>Asteroidea</taxon>
        <taxon>Valvatacea</taxon>
        <taxon>Valvatida</taxon>
        <taxon>Acanthasteridae</taxon>
        <taxon>Acanthaster</taxon>
    </lineage>
</organism>
<gene>
    <name evidence="10 11 12 13 14" type="primary">LOC110975087</name>
</gene>
<keyword evidence="4" id="KW-0805">Transcription regulation</keyword>
<dbReference type="SUPFAM" id="SSF140383">
    <property type="entry name" value="BSD domain-like"/>
    <property type="match status" value="2"/>
</dbReference>
<name>A0A8B7XQ17_ACAPL</name>
<dbReference type="InterPro" id="IPR013876">
    <property type="entry name" value="TFIIH_BTF_p62_N"/>
</dbReference>
<keyword evidence="3" id="KW-0677">Repeat</keyword>
<dbReference type="GeneID" id="110975087"/>
<evidence type="ECO:0000259" key="8">
    <source>
        <dbReference type="PROSITE" id="PS50858"/>
    </source>
</evidence>
<dbReference type="SMART" id="SM00751">
    <property type="entry name" value="BSD"/>
    <property type="match status" value="2"/>
</dbReference>
<dbReference type="GO" id="GO:0000439">
    <property type="term" value="C:transcription factor TFIIH core complex"/>
    <property type="evidence" value="ECO:0007669"/>
    <property type="project" value="InterPro"/>
</dbReference>
<dbReference type="KEGG" id="aplc:110975087"/>
<evidence type="ECO:0000256" key="5">
    <source>
        <dbReference type="ARBA" id="ARBA00023163"/>
    </source>
</evidence>
<feature type="domain" description="BSD" evidence="8">
    <location>
        <begin position="102"/>
        <end position="149"/>
    </location>
</feature>
<evidence type="ECO:0000256" key="2">
    <source>
        <dbReference type="ARBA" id="ARBA00009448"/>
    </source>
</evidence>
<dbReference type="PROSITE" id="PS50858">
    <property type="entry name" value="BSD"/>
    <property type="match status" value="2"/>
</dbReference>
<dbReference type="GO" id="GO:0006289">
    <property type="term" value="P:nucleotide-excision repair"/>
    <property type="evidence" value="ECO:0007669"/>
    <property type="project" value="InterPro"/>
</dbReference>
<keyword evidence="6" id="KW-0539">Nucleus</keyword>
<feature type="compositionally biased region" description="Polar residues" evidence="7">
    <location>
        <begin position="336"/>
        <end position="355"/>
    </location>
</feature>
<evidence type="ECO:0000313" key="11">
    <source>
        <dbReference type="RefSeq" id="XP_022082916.1"/>
    </source>
</evidence>
<dbReference type="SUPFAM" id="SSF50729">
    <property type="entry name" value="PH domain-like"/>
    <property type="match status" value="1"/>
</dbReference>
<sequence length="558" mass="63299">MATSSEEVLLIINQVRLHKSDGSLYFMAERLAWQDNNKDHFSVSHHYRDIKQQKISQDTSIKVQLQVVLHDGTNSKFHFANREGTEAQRRDRGAAKELLQQLLPHFRLMVNKELEEKNRILQEDPELFQLYKDLVISKVMTADEFWSNRKATVVPKEPSVSNAKAKQDVGVSAAFLSDIKPQTDGCNGVKYNLTADIIEAIFRIYPTVRKKHAENVPQNMTEKEFWTRFFQSQYFHRDRIHLNNKDIFTECAKDDEKEMRNETNTQSDPLLNVEGMSDNTLGEGYGSNKDGSKSQSTNQLVNASIIKRFNHHNARVLSISQQEGRPTPNGLPLGIPSSSSATTSNNHREVTTNQVEPPAKRTRLKEAIEIEDLAPSTSAAPVTLKLERTDRYYHGPTPVNPSQYNTSSEVIGAVERLEQQLSGQHTSLTKVLRSGVAGSVTNELTPGGALMGRNTTQPLHTLYNKEVQDELKRLYAALAELLRHFWSCFPVASKTVEEKLIRMKGTLEQFQARKLQPFRESLARQHIGANMTIHMEELLTTAYAKFNSWQAKNASQRS</sequence>
<proteinExistence type="inferred from homology"/>
<dbReference type="AlphaFoldDB" id="A0A8B7XQ17"/>
<dbReference type="Pfam" id="PF08567">
    <property type="entry name" value="PH_TFIIH"/>
    <property type="match status" value="1"/>
</dbReference>
<reference evidence="10 11" key="1">
    <citation type="submission" date="2025-04" db="UniProtKB">
        <authorList>
            <consortium name="RefSeq"/>
        </authorList>
    </citation>
    <scope>IDENTIFICATION</scope>
</reference>
<dbReference type="Gene3D" id="6.10.140.1200">
    <property type="match status" value="1"/>
</dbReference>
<feature type="region of interest" description="Disordered" evidence="7">
    <location>
        <begin position="259"/>
        <end position="297"/>
    </location>
</feature>
<dbReference type="InterPro" id="IPR011993">
    <property type="entry name" value="PH-like_dom_sf"/>
</dbReference>
<dbReference type="OrthoDB" id="360521at2759"/>
<feature type="region of interest" description="Disordered" evidence="7">
    <location>
        <begin position="320"/>
        <end position="359"/>
    </location>
</feature>
<evidence type="ECO:0000313" key="10">
    <source>
        <dbReference type="RefSeq" id="XP_022082915.1"/>
    </source>
</evidence>
<accession>A0A8B7XQ17</accession>
<comment type="similarity">
    <text evidence="2">Belongs to the TFB1 family.</text>
</comment>
<evidence type="ECO:0000256" key="7">
    <source>
        <dbReference type="SAM" id="MobiDB-lite"/>
    </source>
</evidence>
<evidence type="ECO:0000313" key="13">
    <source>
        <dbReference type="RefSeq" id="XP_022082918.1"/>
    </source>
</evidence>
<comment type="subcellular location">
    <subcellularLocation>
        <location evidence="1">Nucleus</location>
    </subcellularLocation>
</comment>
<evidence type="ECO:0000313" key="9">
    <source>
        <dbReference type="Proteomes" id="UP000694845"/>
    </source>
</evidence>
<dbReference type="Pfam" id="PF03909">
    <property type="entry name" value="BSD"/>
    <property type="match status" value="1"/>
</dbReference>
<evidence type="ECO:0000256" key="6">
    <source>
        <dbReference type="ARBA" id="ARBA00023242"/>
    </source>
</evidence>
<dbReference type="InterPro" id="IPR005607">
    <property type="entry name" value="BSD_dom"/>
</dbReference>
<dbReference type="RefSeq" id="XP_022082915.1">
    <property type="nucleotide sequence ID" value="XM_022227223.1"/>
</dbReference>
<evidence type="ECO:0000313" key="14">
    <source>
        <dbReference type="RefSeq" id="XP_022082919.1"/>
    </source>
</evidence>
<dbReference type="RefSeq" id="XP_022082918.1">
    <property type="nucleotide sequence ID" value="XM_022227226.1"/>
</dbReference>
<evidence type="ECO:0000256" key="1">
    <source>
        <dbReference type="ARBA" id="ARBA00004123"/>
    </source>
</evidence>
<feature type="domain" description="BSD" evidence="8">
    <location>
        <begin position="185"/>
        <end position="237"/>
    </location>
</feature>
<dbReference type="PANTHER" id="PTHR12856">
    <property type="entry name" value="TRANSCRIPTION INITIATION FACTOR IIH-RELATED"/>
    <property type="match status" value="1"/>
</dbReference>
<keyword evidence="5" id="KW-0804">Transcription</keyword>
<dbReference type="CTD" id="2965"/>
<dbReference type="RefSeq" id="XP_022082917.1">
    <property type="nucleotide sequence ID" value="XM_022227225.1"/>
</dbReference>
<dbReference type="InterPro" id="IPR027079">
    <property type="entry name" value="Tfb1/GTF2H1"/>
</dbReference>
<evidence type="ECO:0000256" key="4">
    <source>
        <dbReference type="ARBA" id="ARBA00023015"/>
    </source>
</evidence>
<evidence type="ECO:0000256" key="3">
    <source>
        <dbReference type="ARBA" id="ARBA00022737"/>
    </source>
</evidence>
<dbReference type="RefSeq" id="XP_022082919.1">
    <property type="nucleotide sequence ID" value="XM_022227227.1"/>
</dbReference>
<evidence type="ECO:0000313" key="12">
    <source>
        <dbReference type="RefSeq" id="XP_022082917.1"/>
    </source>
</evidence>
<dbReference type="Gene3D" id="1.10.3970.10">
    <property type="entry name" value="BSD domain"/>
    <property type="match status" value="1"/>
</dbReference>
<dbReference type="Proteomes" id="UP000694845">
    <property type="component" value="Unplaced"/>
</dbReference>